<keyword evidence="5" id="KW-1185">Reference proteome</keyword>
<name>A0AA89CBK4_PINIB</name>
<dbReference type="EMBL" id="VSWD01000005">
    <property type="protein sequence ID" value="KAK3103952.1"/>
    <property type="molecule type" value="Genomic_DNA"/>
</dbReference>
<evidence type="ECO:0000259" key="3">
    <source>
        <dbReference type="PROSITE" id="PS50158"/>
    </source>
</evidence>
<comment type="caution">
    <text evidence="4">The sequence shown here is derived from an EMBL/GenBank/DDBJ whole genome shotgun (WGS) entry which is preliminary data.</text>
</comment>
<feature type="compositionally biased region" description="Low complexity" evidence="2">
    <location>
        <begin position="38"/>
        <end position="50"/>
    </location>
</feature>
<organism evidence="4 5">
    <name type="scientific">Pinctada imbricata</name>
    <name type="common">Atlantic pearl-oyster</name>
    <name type="synonym">Pinctada martensii</name>
    <dbReference type="NCBI Taxonomy" id="66713"/>
    <lineage>
        <taxon>Eukaryota</taxon>
        <taxon>Metazoa</taxon>
        <taxon>Spiralia</taxon>
        <taxon>Lophotrochozoa</taxon>
        <taxon>Mollusca</taxon>
        <taxon>Bivalvia</taxon>
        <taxon>Autobranchia</taxon>
        <taxon>Pteriomorphia</taxon>
        <taxon>Pterioida</taxon>
        <taxon>Pterioidea</taxon>
        <taxon>Pteriidae</taxon>
        <taxon>Pinctada</taxon>
    </lineage>
</organism>
<dbReference type="GO" id="GO:0008270">
    <property type="term" value="F:zinc ion binding"/>
    <property type="evidence" value="ECO:0007669"/>
    <property type="project" value="UniProtKB-KW"/>
</dbReference>
<dbReference type="Proteomes" id="UP001186944">
    <property type="component" value="Unassembled WGS sequence"/>
</dbReference>
<evidence type="ECO:0000313" key="4">
    <source>
        <dbReference type="EMBL" id="KAK3103952.1"/>
    </source>
</evidence>
<keyword evidence="1" id="KW-0862">Zinc</keyword>
<dbReference type="Pfam" id="PF00098">
    <property type="entry name" value="zf-CCHC"/>
    <property type="match status" value="1"/>
</dbReference>
<dbReference type="Gene3D" id="4.10.60.10">
    <property type="entry name" value="Zinc finger, CCHC-type"/>
    <property type="match status" value="1"/>
</dbReference>
<dbReference type="InterPro" id="IPR036875">
    <property type="entry name" value="Znf_CCHC_sf"/>
</dbReference>
<dbReference type="InterPro" id="IPR001878">
    <property type="entry name" value="Znf_CCHC"/>
</dbReference>
<dbReference type="SUPFAM" id="SSF57756">
    <property type="entry name" value="Retrovirus zinc finger-like domains"/>
    <property type="match status" value="1"/>
</dbReference>
<accession>A0AA89CBK4</accession>
<keyword evidence="1" id="KW-0479">Metal-binding</keyword>
<feature type="compositionally biased region" description="Polar residues" evidence="2">
    <location>
        <begin position="7"/>
        <end position="21"/>
    </location>
</feature>
<protein>
    <recommendedName>
        <fullName evidence="3">CCHC-type domain-containing protein</fullName>
    </recommendedName>
</protein>
<sequence>MEKKQESFGNTSYQQGGNYNRTDSHRAPRGRGYGQGRGNQQFYSSQSRYQQDYREFQQPTQTDDGEPICFRCRQPGHLARGCRVILDHSRRGLNWNRPSSRGRR</sequence>
<keyword evidence="1" id="KW-0863">Zinc-finger</keyword>
<dbReference type="SMART" id="SM00343">
    <property type="entry name" value="ZnF_C2HC"/>
    <property type="match status" value="1"/>
</dbReference>
<evidence type="ECO:0000313" key="5">
    <source>
        <dbReference type="Proteomes" id="UP001186944"/>
    </source>
</evidence>
<evidence type="ECO:0000256" key="1">
    <source>
        <dbReference type="PROSITE-ProRule" id="PRU00047"/>
    </source>
</evidence>
<dbReference type="GO" id="GO:0003676">
    <property type="term" value="F:nucleic acid binding"/>
    <property type="evidence" value="ECO:0007669"/>
    <property type="project" value="InterPro"/>
</dbReference>
<evidence type="ECO:0000256" key="2">
    <source>
        <dbReference type="SAM" id="MobiDB-lite"/>
    </source>
</evidence>
<reference evidence="4" key="1">
    <citation type="submission" date="2019-08" db="EMBL/GenBank/DDBJ databases">
        <title>The improved chromosome-level genome for the pearl oyster Pinctada fucata martensii using PacBio sequencing and Hi-C.</title>
        <authorList>
            <person name="Zheng Z."/>
        </authorList>
    </citation>
    <scope>NUCLEOTIDE SEQUENCE</scope>
    <source>
        <strain evidence="4">ZZ-2019</strain>
        <tissue evidence="4">Adductor muscle</tissue>
    </source>
</reference>
<feature type="region of interest" description="Disordered" evidence="2">
    <location>
        <begin position="1"/>
        <end position="67"/>
    </location>
</feature>
<proteinExistence type="predicted"/>
<feature type="domain" description="CCHC-type" evidence="3">
    <location>
        <begin position="69"/>
        <end position="83"/>
    </location>
</feature>
<dbReference type="PROSITE" id="PS50158">
    <property type="entry name" value="ZF_CCHC"/>
    <property type="match status" value="1"/>
</dbReference>
<dbReference type="AlphaFoldDB" id="A0AA89CBK4"/>
<gene>
    <name evidence="4" type="ORF">FSP39_023190</name>
</gene>